<evidence type="ECO:0000259" key="3">
    <source>
        <dbReference type="PROSITE" id="PS50137"/>
    </source>
</evidence>
<dbReference type="Gene3D" id="3.30.160.20">
    <property type="match status" value="2"/>
</dbReference>
<dbReference type="SMART" id="SM00358">
    <property type="entry name" value="DSRM"/>
    <property type="match status" value="1"/>
</dbReference>
<dbReference type="STRING" id="299467.A0A443S9M9"/>
<keyword evidence="1 2" id="KW-0694">RNA-binding</keyword>
<name>A0A443S9M9_9ACAR</name>
<dbReference type="GO" id="GO:0005634">
    <property type="term" value="C:nucleus"/>
    <property type="evidence" value="ECO:0007669"/>
    <property type="project" value="TreeGrafter"/>
</dbReference>
<gene>
    <name evidence="4" type="ORF">B4U80_13250</name>
</gene>
<dbReference type="GO" id="GO:0070920">
    <property type="term" value="P:regulation of regulatory ncRNA processing"/>
    <property type="evidence" value="ECO:0007669"/>
    <property type="project" value="TreeGrafter"/>
</dbReference>
<dbReference type="EMBL" id="NCKV01005185">
    <property type="protein sequence ID" value="RWS24231.1"/>
    <property type="molecule type" value="Genomic_DNA"/>
</dbReference>
<sequence>MTLHREFWKSPEVVNENEDYNTNAVGDLLALCVKLKIGAPQFEDSDLITKKKSFVVTCTICEFNGLKSEGEGPKKQIAKREAALKMIEILSNLEVKRTKQAFMFEEKYTDFEEGNEVEDGADETVIRNFVSKLNGSLKRSECQLQSPNVDNIPEFGEPLIDYCEQLKKWSAKNDLKFEYLRIPSISKSYRHQCLLKIYENNNSINDSPKLTVWGTTNAACILGNYNAAMQDAARRVLFFVENNKETYEAFDGEKLGDNIRS</sequence>
<evidence type="ECO:0000256" key="1">
    <source>
        <dbReference type="ARBA" id="ARBA00022884"/>
    </source>
</evidence>
<dbReference type="GO" id="GO:0070578">
    <property type="term" value="C:RISC-loading complex"/>
    <property type="evidence" value="ECO:0007669"/>
    <property type="project" value="TreeGrafter"/>
</dbReference>
<proteinExistence type="predicted"/>
<dbReference type="GO" id="GO:0005737">
    <property type="term" value="C:cytoplasm"/>
    <property type="evidence" value="ECO:0007669"/>
    <property type="project" value="TreeGrafter"/>
</dbReference>
<dbReference type="GO" id="GO:0030422">
    <property type="term" value="P:siRNA processing"/>
    <property type="evidence" value="ECO:0007669"/>
    <property type="project" value="TreeGrafter"/>
</dbReference>
<evidence type="ECO:0000256" key="2">
    <source>
        <dbReference type="PROSITE-ProRule" id="PRU00266"/>
    </source>
</evidence>
<accession>A0A443S9M9</accession>
<dbReference type="PANTHER" id="PTHR46205:SF3">
    <property type="entry name" value="LOQUACIOUS, ISOFORM B"/>
    <property type="match status" value="1"/>
</dbReference>
<reference evidence="4 5" key="1">
    <citation type="journal article" date="2018" name="Gigascience">
        <title>Genomes of trombidid mites reveal novel predicted allergens and laterally-transferred genes associated with secondary metabolism.</title>
        <authorList>
            <person name="Dong X."/>
            <person name="Chaisiri K."/>
            <person name="Xia D."/>
            <person name="Armstrong S.D."/>
            <person name="Fang Y."/>
            <person name="Donnelly M.J."/>
            <person name="Kadowaki T."/>
            <person name="McGarry J.W."/>
            <person name="Darby A.C."/>
            <person name="Makepeace B.L."/>
        </authorList>
    </citation>
    <scope>NUCLEOTIDE SEQUENCE [LARGE SCALE GENOMIC DNA]</scope>
    <source>
        <strain evidence="4">UoL-UT</strain>
    </source>
</reference>
<dbReference type="PROSITE" id="PS50137">
    <property type="entry name" value="DS_RBD"/>
    <property type="match status" value="1"/>
</dbReference>
<evidence type="ECO:0000313" key="5">
    <source>
        <dbReference type="Proteomes" id="UP000288716"/>
    </source>
</evidence>
<dbReference type="SUPFAM" id="SSF54768">
    <property type="entry name" value="dsRNA-binding domain-like"/>
    <property type="match status" value="1"/>
</dbReference>
<feature type="domain" description="DRBM" evidence="3">
    <location>
        <begin position="51"/>
        <end position="92"/>
    </location>
</feature>
<dbReference type="GO" id="GO:0016442">
    <property type="term" value="C:RISC complex"/>
    <property type="evidence" value="ECO:0007669"/>
    <property type="project" value="TreeGrafter"/>
</dbReference>
<dbReference type="AlphaFoldDB" id="A0A443S9M9"/>
<dbReference type="VEuPathDB" id="VectorBase:LDEU007808"/>
<dbReference type="GO" id="GO:0003725">
    <property type="term" value="F:double-stranded RNA binding"/>
    <property type="evidence" value="ECO:0007669"/>
    <property type="project" value="TreeGrafter"/>
</dbReference>
<dbReference type="GO" id="GO:0035197">
    <property type="term" value="F:siRNA binding"/>
    <property type="evidence" value="ECO:0007669"/>
    <property type="project" value="TreeGrafter"/>
</dbReference>
<dbReference type="PANTHER" id="PTHR46205">
    <property type="entry name" value="LOQUACIOUS, ISOFORM B"/>
    <property type="match status" value="1"/>
</dbReference>
<evidence type="ECO:0000313" key="4">
    <source>
        <dbReference type="EMBL" id="RWS24231.1"/>
    </source>
</evidence>
<dbReference type="Proteomes" id="UP000288716">
    <property type="component" value="Unassembled WGS sequence"/>
</dbReference>
<protein>
    <recommendedName>
        <fullName evidence="3">DRBM domain-containing protein</fullName>
    </recommendedName>
</protein>
<organism evidence="4 5">
    <name type="scientific">Leptotrombidium deliense</name>
    <dbReference type="NCBI Taxonomy" id="299467"/>
    <lineage>
        <taxon>Eukaryota</taxon>
        <taxon>Metazoa</taxon>
        <taxon>Ecdysozoa</taxon>
        <taxon>Arthropoda</taxon>
        <taxon>Chelicerata</taxon>
        <taxon>Arachnida</taxon>
        <taxon>Acari</taxon>
        <taxon>Acariformes</taxon>
        <taxon>Trombidiformes</taxon>
        <taxon>Prostigmata</taxon>
        <taxon>Anystina</taxon>
        <taxon>Parasitengona</taxon>
        <taxon>Trombiculoidea</taxon>
        <taxon>Trombiculidae</taxon>
        <taxon>Leptotrombidium</taxon>
    </lineage>
</organism>
<dbReference type="InterPro" id="IPR014720">
    <property type="entry name" value="dsRBD_dom"/>
</dbReference>
<dbReference type="Pfam" id="PF00035">
    <property type="entry name" value="dsrm"/>
    <property type="match status" value="1"/>
</dbReference>
<dbReference type="InterPro" id="IPR051247">
    <property type="entry name" value="RLC_Component"/>
</dbReference>
<dbReference type="CDD" id="cd00048">
    <property type="entry name" value="DSRM_SF"/>
    <property type="match status" value="1"/>
</dbReference>
<keyword evidence="5" id="KW-1185">Reference proteome</keyword>
<comment type="caution">
    <text evidence="4">The sequence shown here is derived from an EMBL/GenBank/DDBJ whole genome shotgun (WGS) entry which is preliminary data.</text>
</comment>